<feature type="transmembrane region" description="Helical" evidence="9">
    <location>
        <begin position="111"/>
        <end position="130"/>
    </location>
</feature>
<keyword evidence="3 9" id="KW-0812">Transmembrane</keyword>
<keyword evidence="5" id="KW-0813">Transport</keyword>
<evidence type="ECO:0000256" key="5">
    <source>
        <dbReference type="ARBA" id="ARBA00023065"/>
    </source>
</evidence>
<feature type="transmembrane region" description="Helical" evidence="9">
    <location>
        <begin position="160"/>
        <end position="177"/>
    </location>
</feature>
<dbReference type="PANTHER" id="PTHR43634">
    <property type="entry name" value="OW CONDUCTANCE MECHANOSENSITIVE CHANNEL"/>
    <property type="match status" value="1"/>
</dbReference>
<dbReference type="InterPro" id="IPR057483">
    <property type="entry name" value="MSL2/3_TM_dom"/>
</dbReference>
<dbReference type="Gene3D" id="2.30.30.60">
    <property type="match status" value="1"/>
</dbReference>
<evidence type="ECO:0000313" key="13">
    <source>
        <dbReference type="EMBL" id="KAL1569687.1"/>
    </source>
</evidence>
<keyword evidence="5" id="KW-0406">Ion transport</keyword>
<keyword evidence="6 9" id="KW-0472">Membrane</keyword>
<keyword evidence="14" id="KW-1185">Reference proteome</keyword>
<keyword evidence="7" id="KW-0407">Ion channel</keyword>
<comment type="caution">
    <text evidence="13">The sequence shown here is derived from an EMBL/GenBank/DDBJ whole genome shotgun (WGS) entry which is preliminary data.</text>
</comment>
<evidence type="ECO:0000256" key="3">
    <source>
        <dbReference type="ARBA" id="ARBA00022692"/>
    </source>
</evidence>
<feature type="compositionally biased region" description="Polar residues" evidence="8">
    <location>
        <begin position="609"/>
        <end position="629"/>
    </location>
</feature>
<protein>
    <submittedName>
        <fullName evidence="13">Mechanosensitive ion channel protein 2, chloroplastic-like isoform X1</fullName>
    </submittedName>
</protein>
<feature type="compositionally biased region" description="Polar residues" evidence="8">
    <location>
        <begin position="639"/>
        <end position="655"/>
    </location>
</feature>
<organism evidence="13 14">
    <name type="scientific">Salvia divinorum</name>
    <name type="common">Maria pastora</name>
    <name type="synonym">Diviner's sage</name>
    <dbReference type="NCBI Taxonomy" id="28513"/>
    <lineage>
        <taxon>Eukaryota</taxon>
        <taxon>Viridiplantae</taxon>
        <taxon>Streptophyta</taxon>
        <taxon>Embryophyta</taxon>
        <taxon>Tracheophyta</taxon>
        <taxon>Spermatophyta</taxon>
        <taxon>Magnoliopsida</taxon>
        <taxon>eudicotyledons</taxon>
        <taxon>Gunneridae</taxon>
        <taxon>Pentapetalae</taxon>
        <taxon>asterids</taxon>
        <taxon>lamiids</taxon>
        <taxon>Lamiales</taxon>
        <taxon>Lamiaceae</taxon>
        <taxon>Nepetoideae</taxon>
        <taxon>Mentheae</taxon>
        <taxon>Salviinae</taxon>
        <taxon>Salvia</taxon>
        <taxon>Salvia subgen. Calosphace</taxon>
    </lineage>
</organism>
<comment type="similarity">
    <text evidence="2">Belongs to the MscS (TC 1.A.23) family.</text>
</comment>
<evidence type="ECO:0000256" key="6">
    <source>
        <dbReference type="ARBA" id="ARBA00023136"/>
    </source>
</evidence>
<sequence>MTVSGSLQLSLQFGICRSNGRSNRFRLQNPNAKGRLCVSSDYLPSISLQHYSWSSNVSKKINRRVSTIPCRNNRLRCHCFLNPGVPLDTNCVKNATLTLARSFNRLQGSPLVIKLASAVGIIIFAVWGLGPLVRLSRNVLFHKGDNTWKKSSTYQITTSYIQPLLLWTGAIIICRALDPVTIPTEAGQVVKQRLLNFVRSLSTVLGFAYCLSSLILQAQKIAMETNDSTDTRNMGFQFAGKAIYTAVWVAAVSLFMELLGFSTQKWLTAGGLGTVLLTLAGREIFTNFLSSAMIHATRPFVVNEWIQTKIEGYDVSGTVEHVGWWSPTIVRGEDREAVHIPNHKFTMNVVRNLTQKTHWRIKTHLAISHLDVSKINNIVADMRKVLAKNPQVEQQKLHRRVFLDNINPENQALMIMVSCFVKTSHFEEYLCVKEAILLDLLRVIRHHRARLATPIRTVQKVFTDADLDSVPFSETMYNRGGMSNHPVLLIEPTYKVYGEDKPKNQARPARGNLEEDIKGTTAKPVPGSKVEAKGETNLSTDSKSRIPASDDKAKDVQKLDTKADSEAGKVPKVETKEDLKTASKSSSDPKLNSSAANADNKSIEEPSPTADSSSKQPQKVGQDASSISSPELGARRSDNVYSTSHSKQAAQTPATKPSLEENIVLGVALDGSKRTLPIEEEMVAPPNLEDMKELATLRSGNGPAVTEEKNDSKRPNTPGSQSNEQSDQQK</sequence>
<dbReference type="GO" id="GO:0034220">
    <property type="term" value="P:monoatomic ion transmembrane transport"/>
    <property type="evidence" value="ECO:0007669"/>
    <property type="project" value="UniProtKB-KW"/>
</dbReference>
<name>A0ABD1IN01_SALDI</name>
<keyword evidence="4 9" id="KW-1133">Transmembrane helix</keyword>
<dbReference type="AlphaFoldDB" id="A0ABD1IN01"/>
<evidence type="ECO:0000256" key="7">
    <source>
        <dbReference type="ARBA" id="ARBA00023303"/>
    </source>
</evidence>
<feature type="transmembrane region" description="Helical" evidence="9">
    <location>
        <begin position="238"/>
        <end position="259"/>
    </location>
</feature>
<comment type="subcellular location">
    <subcellularLocation>
        <location evidence="1">Membrane</location>
        <topology evidence="1">Multi-pass membrane protein</topology>
    </subcellularLocation>
</comment>
<dbReference type="GO" id="GO:0016020">
    <property type="term" value="C:membrane"/>
    <property type="evidence" value="ECO:0007669"/>
    <property type="project" value="UniProtKB-SubCell"/>
</dbReference>
<reference evidence="13 14" key="1">
    <citation type="submission" date="2024-06" db="EMBL/GenBank/DDBJ databases">
        <title>A chromosome level genome sequence of Diviner's sage (Salvia divinorum).</title>
        <authorList>
            <person name="Ford S.A."/>
            <person name="Ro D.-K."/>
            <person name="Ness R.W."/>
            <person name="Phillips M.A."/>
        </authorList>
    </citation>
    <scope>NUCLEOTIDE SEQUENCE [LARGE SCALE GENOMIC DNA]</scope>
    <source>
        <strain evidence="13">SAF-2024a</strain>
        <tissue evidence="13">Leaf</tissue>
    </source>
</reference>
<evidence type="ECO:0000256" key="1">
    <source>
        <dbReference type="ARBA" id="ARBA00004141"/>
    </source>
</evidence>
<dbReference type="Pfam" id="PF00924">
    <property type="entry name" value="MS_channel_2nd"/>
    <property type="match status" value="1"/>
</dbReference>
<dbReference type="InterPro" id="IPR010920">
    <property type="entry name" value="LSM_dom_sf"/>
</dbReference>
<feature type="compositionally biased region" description="Low complexity" evidence="8">
    <location>
        <begin position="582"/>
        <end position="596"/>
    </location>
</feature>
<dbReference type="InterPro" id="IPR023408">
    <property type="entry name" value="MscS_beta-dom_sf"/>
</dbReference>
<feature type="domain" description="Mechanosensitive ion channel MscS" evidence="10">
    <location>
        <begin position="284"/>
        <end position="354"/>
    </location>
</feature>
<dbReference type="EMBL" id="JBEAFC010000001">
    <property type="protein sequence ID" value="KAL1569687.1"/>
    <property type="molecule type" value="Genomic_DNA"/>
</dbReference>
<dbReference type="Gene3D" id="1.10.287.1260">
    <property type="match status" value="1"/>
</dbReference>
<feature type="domain" description="Mechanosensitive channel protein 2/3 transmembrane" evidence="12">
    <location>
        <begin position="153"/>
        <end position="282"/>
    </location>
</feature>
<evidence type="ECO:0000256" key="2">
    <source>
        <dbReference type="ARBA" id="ARBA00008017"/>
    </source>
</evidence>
<dbReference type="Proteomes" id="UP001567538">
    <property type="component" value="Unassembled WGS sequence"/>
</dbReference>
<dbReference type="InterPro" id="IPR056876">
    <property type="entry name" value="Msl2-3_C"/>
</dbReference>
<dbReference type="Pfam" id="PF25237">
    <property type="entry name" value="MSL2_3"/>
    <property type="match status" value="1"/>
</dbReference>
<feature type="transmembrane region" description="Helical" evidence="9">
    <location>
        <begin position="266"/>
        <end position="285"/>
    </location>
</feature>
<feature type="compositionally biased region" description="Polar residues" evidence="8">
    <location>
        <begin position="715"/>
        <end position="730"/>
    </location>
</feature>
<evidence type="ECO:0000259" key="11">
    <source>
        <dbReference type="Pfam" id="PF24956"/>
    </source>
</evidence>
<evidence type="ECO:0000256" key="9">
    <source>
        <dbReference type="SAM" id="Phobius"/>
    </source>
</evidence>
<accession>A0ABD1IN01</accession>
<dbReference type="InterPro" id="IPR006685">
    <property type="entry name" value="MscS_channel_2nd"/>
</dbReference>
<proteinExistence type="inferred from homology"/>
<feature type="region of interest" description="Disordered" evidence="8">
    <location>
        <begin position="499"/>
        <end position="661"/>
    </location>
</feature>
<dbReference type="InterPro" id="IPR045042">
    <property type="entry name" value="YnaI-like"/>
</dbReference>
<feature type="compositionally biased region" description="Basic and acidic residues" evidence="8">
    <location>
        <begin position="542"/>
        <end position="581"/>
    </location>
</feature>
<evidence type="ECO:0000313" key="14">
    <source>
        <dbReference type="Proteomes" id="UP001567538"/>
    </source>
</evidence>
<feature type="region of interest" description="Disordered" evidence="8">
    <location>
        <begin position="682"/>
        <end position="730"/>
    </location>
</feature>
<evidence type="ECO:0000256" key="8">
    <source>
        <dbReference type="SAM" id="MobiDB-lite"/>
    </source>
</evidence>
<evidence type="ECO:0000256" key="4">
    <source>
        <dbReference type="ARBA" id="ARBA00022989"/>
    </source>
</evidence>
<dbReference type="PANTHER" id="PTHR43634:SF2">
    <property type="entry name" value="LOW CONDUCTANCE MECHANOSENSITIVE CHANNEL YNAI"/>
    <property type="match status" value="1"/>
</dbReference>
<feature type="transmembrane region" description="Helical" evidence="9">
    <location>
        <begin position="197"/>
        <end position="218"/>
    </location>
</feature>
<evidence type="ECO:0000259" key="12">
    <source>
        <dbReference type="Pfam" id="PF25237"/>
    </source>
</evidence>
<dbReference type="Pfam" id="PF24956">
    <property type="entry name" value="Msl2-3_C"/>
    <property type="match status" value="1"/>
</dbReference>
<feature type="domain" description="Mechanosensitive ion channel protein 2/3 C-terminal" evidence="11">
    <location>
        <begin position="359"/>
        <end position="445"/>
    </location>
</feature>
<gene>
    <name evidence="13" type="ORF">AAHA92_01134</name>
</gene>
<dbReference type="SUPFAM" id="SSF50182">
    <property type="entry name" value="Sm-like ribonucleoproteins"/>
    <property type="match status" value="1"/>
</dbReference>
<evidence type="ECO:0000259" key="10">
    <source>
        <dbReference type="Pfam" id="PF00924"/>
    </source>
</evidence>